<evidence type="ECO:0000256" key="2">
    <source>
        <dbReference type="ARBA" id="ARBA00013729"/>
    </source>
</evidence>
<proteinExistence type="inferred from homology"/>
<evidence type="ECO:0000256" key="8">
    <source>
        <dbReference type="HAMAP-Rule" id="MF_00105"/>
    </source>
</evidence>
<feature type="domain" description="Transcription elongation factor GreA/GreB C-terminal" evidence="9">
    <location>
        <begin position="83"/>
        <end position="153"/>
    </location>
</feature>
<dbReference type="InterPro" id="IPR036953">
    <property type="entry name" value="GreA/GreB_C_sf"/>
</dbReference>
<dbReference type="PIRSF" id="PIRSF006092">
    <property type="entry name" value="GreA_GreB"/>
    <property type="match status" value="1"/>
</dbReference>
<evidence type="ECO:0000313" key="11">
    <source>
        <dbReference type="EMBL" id="MBD9698282.1"/>
    </source>
</evidence>
<evidence type="ECO:0000256" key="7">
    <source>
        <dbReference type="ARBA" id="ARBA00030776"/>
    </source>
</evidence>
<accession>A0ABR9DMB8</accession>
<dbReference type="PROSITE" id="PS00830">
    <property type="entry name" value="GREAB_2"/>
    <property type="match status" value="1"/>
</dbReference>
<organism evidence="11 12">
    <name type="scientific">Flavimobilis rhizosphaerae</name>
    <dbReference type="NCBI Taxonomy" id="2775421"/>
    <lineage>
        <taxon>Bacteria</taxon>
        <taxon>Bacillati</taxon>
        <taxon>Actinomycetota</taxon>
        <taxon>Actinomycetes</taxon>
        <taxon>Micrococcales</taxon>
        <taxon>Jonesiaceae</taxon>
        <taxon>Flavimobilis</taxon>
    </lineage>
</organism>
<dbReference type="SUPFAM" id="SSF54534">
    <property type="entry name" value="FKBP-like"/>
    <property type="match status" value="1"/>
</dbReference>
<evidence type="ECO:0000313" key="12">
    <source>
        <dbReference type="Proteomes" id="UP000642107"/>
    </source>
</evidence>
<dbReference type="Proteomes" id="UP000642107">
    <property type="component" value="Unassembled WGS sequence"/>
</dbReference>
<dbReference type="InterPro" id="IPR001437">
    <property type="entry name" value="Tscrpt_elong_fac_GreA/B_C"/>
</dbReference>
<protein>
    <recommendedName>
        <fullName evidence="2 8">Transcription elongation factor GreA</fullName>
    </recommendedName>
    <alternativeName>
        <fullName evidence="7 8">Transcript cleavage factor GreA</fullName>
    </alternativeName>
</protein>
<dbReference type="Pfam" id="PF01272">
    <property type="entry name" value="GreA_GreB"/>
    <property type="match status" value="1"/>
</dbReference>
<dbReference type="InterPro" id="IPR018151">
    <property type="entry name" value="TF_GreA/GreB_CS"/>
</dbReference>
<dbReference type="Pfam" id="PF03449">
    <property type="entry name" value="GreA_GreB_N"/>
    <property type="match status" value="1"/>
</dbReference>
<evidence type="ECO:0000256" key="3">
    <source>
        <dbReference type="ARBA" id="ARBA00023015"/>
    </source>
</evidence>
<dbReference type="Gene3D" id="3.10.50.30">
    <property type="entry name" value="Transcription elongation factor, GreA/GreB, C-terminal domain"/>
    <property type="match status" value="1"/>
</dbReference>
<dbReference type="RefSeq" id="WP_192277337.1">
    <property type="nucleotide sequence ID" value="NZ_JACZDF010000001.1"/>
</dbReference>
<dbReference type="InterPro" id="IPR028624">
    <property type="entry name" value="Tscrpt_elong_fac_GreA/B"/>
</dbReference>
<comment type="similarity">
    <text evidence="1 8">Belongs to the GreA/GreB family.</text>
</comment>
<keyword evidence="11" id="KW-0648">Protein biosynthesis</keyword>
<feature type="domain" description="Transcription elongation factor GreA/GreB N-terminal" evidence="10">
    <location>
        <begin position="7"/>
        <end position="76"/>
    </location>
</feature>
<keyword evidence="8" id="KW-0175">Coiled coil</keyword>
<dbReference type="GO" id="GO:0003746">
    <property type="term" value="F:translation elongation factor activity"/>
    <property type="evidence" value="ECO:0007669"/>
    <property type="project" value="UniProtKB-KW"/>
</dbReference>
<evidence type="ECO:0000256" key="6">
    <source>
        <dbReference type="ARBA" id="ARBA00024916"/>
    </source>
</evidence>
<feature type="coiled-coil region" evidence="8">
    <location>
        <begin position="50"/>
        <end position="77"/>
    </location>
</feature>
<comment type="caution">
    <text evidence="11">The sequence shown here is derived from an EMBL/GenBank/DDBJ whole genome shotgun (WGS) entry which is preliminary data.</text>
</comment>
<dbReference type="InterPro" id="IPR023459">
    <property type="entry name" value="Tscrpt_elong_fac_GreA/B_fam"/>
</dbReference>
<evidence type="ECO:0000259" key="9">
    <source>
        <dbReference type="Pfam" id="PF01272"/>
    </source>
</evidence>
<dbReference type="PANTHER" id="PTHR30437">
    <property type="entry name" value="TRANSCRIPTION ELONGATION FACTOR GREA"/>
    <property type="match status" value="1"/>
</dbReference>
<evidence type="ECO:0000259" key="10">
    <source>
        <dbReference type="Pfam" id="PF03449"/>
    </source>
</evidence>
<comment type="function">
    <text evidence="6 8">Necessary for efficient RNA polymerase transcription elongation past template-encoded arresting sites. The arresting sites in DNA have the property of trapping a certain fraction of elongating RNA polymerases that pass through, resulting in locked ternary complexes. Cleavage of the nascent transcript by cleavage factors such as GreA or GreB allows the resumption of elongation from the new 3'terminus. GreA releases sequences of 2 to 3 nucleotides.</text>
</comment>
<gene>
    <name evidence="8 11" type="primary">greA</name>
    <name evidence="11" type="ORF">IGS67_02080</name>
</gene>
<dbReference type="EMBL" id="JACZDF010000001">
    <property type="protein sequence ID" value="MBD9698282.1"/>
    <property type="molecule type" value="Genomic_DNA"/>
</dbReference>
<keyword evidence="11" id="KW-0251">Elongation factor</keyword>
<evidence type="ECO:0000256" key="1">
    <source>
        <dbReference type="ARBA" id="ARBA00008213"/>
    </source>
</evidence>
<evidence type="ECO:0000256" key="4">
    <source>
        <dbReference type="ARBA" id="ARBA00023125"/>
    </source>
</evidence>
<name>A0ABR9DMB8_9MICO</name>
<dbReference type="NCBIfam" id="NF001262">
    <property type="entry name" value="PRK00226.1-3"/>
    <property type="match status" value="1"/>
</dbReference>
<dbReference type="InterPro" id="IPR036805">
    <property type="entry name" value="Tscrpt_elong_fac_GreA/B_N_sf"/>
</dbReference>
<keyword evidence="3 8" id="KW-0805">Transcription regulation</keyword>
<keyword evidence="5 8" id="KW-0804">Transcription</keyword>
<evidence type="ECO:0000256" key="5">
    <source>
        <dbReference type="ARBA" id="ARBA00023163"/>
    </source>
</evidence>
<dbReference type="SUPFAM" id="SSF46557">
    <property type="entry name" value="GreA transcript cleavage protein, N-terminal domain"/>
    <property type="match status" value="1"/>
</dbReference>
<reference evidence="11 12" key="1">
    <citation type="submission" date="2020-09" db="EMBL/GenBank/DDBJ databases">
        <title>Flavimobilis rhizosphaerae sp. nov., isolated from rhizosphere soil of Spartina alterniflora.</title>
        <authorList>
            <person name="Hanqin C."/>
        </authorList>
    </citation>
    <scope>NUCLEOTIDE SEQUENCE [LARGE SCALE GENOMIC DNA]</scope>
    <source>
        <strain evidence="11 12">GY 10621</strain>
    </source>
</reference>
<dbReference type="HAMAP" id="MF_00105">
    <property type="entry name" value="GreA_GreB"/>
    <property type="match status" value="1"/>
</dbReference>
<dbReference type="Gene3D" id="1.10.287.180">
    <property type="entry name" value="Transcription elongation factor, GreA/GreB, N-terminal domain"/>
    <property type="match status" value="1"/>
</dbReference>
<dbReference type="PANTHER" id="PTHR30437:SF4">
    <property type="entry name" value="TRANSCRIPTION ELONGATION FACTOR GREA"/>
    <property type="match status" value="1"/>
</dbReference>
<keyword evidence="12" id="KW-1185">Reference proteome</keyword>
<keyword evidence="4 8" id="KW-0238">DNA-binding</keyword>
<sequence length="159" mass="17262">MTGTTTWLTQEAYDRLKAEYEYLTGAGRDEIVARVAQARDEGDLKENSGYHAAREEHAKQEARVRELKAKLENAQVGTPPDDGLVEPGMIVTLDFAGEEMTFLLGSREIVGTTELDVFSEASPLGASILGRSVGDEVTFTTPTGAERLVKVLKAVPYDG</sequence>
<dbReference type="InterPro" id="IPR022691">
    <property type="entry name" value="Tscrpt_elong_fac_GreA/B_N"/>
</dbReference>